<reference evidence="1" key="1">
    <citation type="submission" date="2014-05" db="EMBL/GenBank/DDBJ databases">
        <authorList>
            <person name="Horn Fabian"/>
        </authorList>
    </citation>
    <scope>NUCLEOTIDE SEQUENCE</scope>
</reference>
<evidence type="ECO:0000313" key="3">
    <source>
        <dbReference type="Proteomes" id="UP000756710"/>
    </source>
</evidence>
<dbReference type="EMBL" id="JAGGLR010000012">
    <property type="protein sequence ID" value="MBP2063595.1"/>
    <property type="molecule type" value="Genomic_DNA"/>
</dbReference>
<dbReference type="AlphaFoldDB" id="A0A061A631"/>
<keyword evidence="3" id="KW-1185">Reference proteome</keyword>
<sequence length="36" mass="3867">MSRNWRVTGPAVGVAVIPLHVDHKQDGTPHDQPPGP</sequence>
<reference evidence="2 3" key="2">
    <citation type="submission" date="2021-03" db="EMBL/GenBank/DDBJ databases">
        <title>Genomic Encyclopedia of Type Strains, Phase IV (KMG-IV): sequencing the most valuable type-strain genomes for metagenomic binning, comparative biology and taxonomic classification.</title>
        <authorList>
            <person name="Goeker M."/>
        </authorList>
    </citation>
    <scope>NUCLEOTIDE SEQUENCE [LARGE SCALE GENOMIC DNA]</scope>
    <source>
        <strain evidence="2 3">DSM 41954</strain>
    </source>
</reference>
<evidence type="ECO:0000313" key="2">
    <source>
        <dbReference type="EMBL" id="MBP2063595.1"/>
    </source>
</evidence>
<protein>
    <submittedName>
        <fullName evidence="1">Uncharacterized protein</fullName>
    </submittedName>
</protein>
<dbReference type="EMBL" id="LK022848">
    <property type="protein sequence ID" value="CDR17819.1"/>
    <property type="molecule type" value="Genomic_DNA"/>
</dbReference>
<accession>A0A061A631</accession>
<name>A0A061A631_9ACTN</name>
<gene>
    <name evidence="2" type="ORF">J2Z30_004616</name>
    <name evidence="1" type="ORF">SIRAN9791</name>
</gene>
<proteinExistence type="predicted"/>
<dbReference type="HOGENOM" id="CLU_3358798_0_0_11"/>
<dbReference type="Proteomes" id="UP000756710">
    <property type="component" value="Unassembled WGS sequence"/>
</dbReference>
<organism evidence="1">
    <name type="scientific">Streptomyces iranensis</name>
    <dbReference type="NCBI Taxonomy" id="576784"/>
    <lineage>
        <taxon>Bacteria</taxon>
        <taxon>Bacillati</taxon>
        <taxon>Actinomycetota</taxon>
        <taxon>Actinomycetes</taxon>
        <taxon>Kitasatosporales</taxon>
        <taxon>Streptomycetaceae</taxon>
        <taxon>Streptomyces</taxon>
        <taxon>Streptomyces violaceusniger group</taxon>
    </lineage>
</organism>
<evidence type="ECO:0000313" key="1">
    <source>
        <dbReference type="EMBL" id="CDR17819.1"/>
    </source>
</evidence>